<evidence type="ECO:0000313" key="3">
    <source>
        <dbReference type="Proteomes" id="UP000251485"/>
    </source>
</evidence>
<feature type="transmembrane region" description="Helical" evidence="1">
    <location>
        <begin position="7"/>
        <end position="29"/>
    </location>
</feature>
<protein>
    <submittedName>
        <fullName evidence="2">Uncharacterized protein</fullName>
    </submittedName>
</protein>
<keyword evidence="1" id="KW-0472">Membrane</keyword>
<gene>
    <name evidence="2" type="ORF">NCTC10975_05039</name>
</gene>
<reference evidence="2 3" key="1">
    <citation type="submission" date="2018-06" db="EMBL/GenBank/DDBJ databases">
        <authorList>
            <consortium name="Pathogen Informatics"/>
            <person name="Doyle S."/>
        </authorList>
    </citation>
    <scope>NUCLEOTIDE SEQUENCE [LARGE SCALE GENOMIC DNA]</scope>
    <source>
        <strain evidence="2 3">NCTC10975</strain>
    </source>
</reference>
<dbReference type="EMBL" id="UAUE01000036">
    <property type="protein sequence ID" value="SPZ03447.1"/>
    <property type="molecule type" value="Genomic_DNA"/>
</dbReference>
<name>A0A2X2C5T6_PROMI</name>
<evidence type="ECO:0000313" key="2">
    <source>
        <dbReference type="EMBL" id="SPZ03447.1"/>
    </source>
</evidence>
<evidence type="ECO:0000256" key="1">
    <source>
        <dbReference type="SAM" id="Phobius"/>
    </source>
</evidence>
<feature type="transmembrane region" description="Helical" evidence="1">
    <location>
        <begin position="60"/>
        <end position="79"/>
    </location>
</feature>
<dbReference type="AlphaFoldDB" id="A0A2X2C5T6"/>
<keyword evidence="1" id="KW-0812">Transmembrane</keyword>
<proteinExistence type="predicted"/>
<sequence>MAVWGVCFTVAAWLFCSILSLFGVFRYLYNILLSNGYIDSETINRMFPLSLSDKLKFADIKFAVFGLVSLLLAFLVGHLQKMASES</sequence>
<dbReference type="Proteomes" id="UP000251485">
    <property type="component" value="Unassembled WGS sequence"/>
</dbReference>
<accession>A0A2X2C5T6</accession>
<organism evidence="2 3">
    <name type="scientific">Proteus mirabilis</name>
    <dbReference type="NCBI Taxonomy" id="584"/>
    <lineage>
        <taxon>Bacteria</taxon>
        <taxon>Pseudomonadati</taxon>
        <taxon>Pseudomonadota</taxon>
        <taxon>Gammaproteobacteria</taxon>
        <taxon>Enterobacterales</taxon>
        <taxon>Morganellaceae</taxon>
        <taxon>Proteus</taxon>
    </lineage>
</organism>
<keyword evidence="1" id="KW-1133">Transmembrane helix</keyword>